<dbReference type="SUPFAM" id="SSF53335">
    <property type="entry name" value="S-adenosyl-L-methionine-dependent methyltransferases"/>
    <property type="match status" value="1"/>
</dbReference>
<sequence length="328" mass="37211">MSIKQIWKNLRSAPRRLKNIEREIIRTRELVQTHQRETQLILSYLTLPDASLWRNPAPIAGAPGHNIFPGGALCREDMFQQPYFHYWCSRIREPVRYHRKQWEFVFILQAAWERGLLESGHRALGFGVGTEPLSAVFAAHGMTVTATDMASSDIEAAGWQSTDQHASGKAALRRRGICSEDIFEQNVEFRTCDMNNVPDDLTGYNLCWSACALEHLGSIEKGLAFIERSLECLAPGGYAIHTTEYNISSNSDTIDNEMTVLFRRRDIEDLVVRLQERGHEVTKIDWTEGTGSLDQYVDLPPYRSEPHLSSAILGYKCTSIGLIIRKAQ</sequence>
<dbReference type="EMBL" id="BAAAEJ010000007">
    <property type="protein sequence ID" value="GAA0392652.1"/>
    <property type="molecule type" value="Genomic_DNA"/>
</dbReference>
<name>A0ABN0YE92_9CAUL</name>
<evidence type="ECO:0000313" key="2">
    <source>
        <dbReference type="Proteomes" id="UP001500791"/>
    </source>
</evidence>
<accession>A0ABN0YE92</accession>
<dbReference type="RefSeq" id="WP_167177136.1">
    <property type="nucleotide sequence ID" value="NZ_BAAAEJ010000007.1"/>
</dbReference>
<evidence type="ECO:0008006" key="3">
    <source>
        <dbReference type="Google" id="ProtNLM"/>
    </source>
</evidence>
<dbReference type="InterPro" id="IPR029063">
    <property type="entry name" value="SAM-dependent_MTases_sf"/>
</dbReference>
<dbReference type="Gene3D" id="3.40.50.150">
    <property type="entry name" value="Vaccinia Virus protein VP39"/>
    <property type="match status" value="1"/>
</dbReference>
<proteinExistence type="predicted"/>
<dbReference type="Proteomes" id="UP001500791">
    <property type="component" value="Unassembled WGS sequence"/>
</dbReference>
<comment type="caution">
    <text evidence="1">The sequence shown here is derived from an EMBL/GenBank/DDBJ whole genome shotgun (WGS) entry which is preliminary data.</text>
</comment>
<reference evidence="1 2" key="1">
    <citation type="journal article" date="2019" name="Int. J. Syst. Evol. Microbiol.">
        <title>The Global Catalogue of Microorganisms (GCM) 10K type strain sequencing project: providing services to taxonomists for standard genome sequencing and annotation.</title>
        <authorList>
            <consortium name="The Broad Institute Genomics Platform"/>
            <consortium name="The Broad Institute Genome Sequencing Center for Infectious Disease"/>
            <person name="Wu L."/>
            <person name="Ma J."/>
        </authorList>
    </citation>
    <scope>NUCLEOTIDE SEQUENCE [LARGE SCALE GENOMIC DNA]</scope>
    <source>
        <strain evidence="1 2">JCM 13476</strain>
    </source>
</reference>
<keyword evidence="2" id="KW-1185">Reference proteome</keyword>
<protein>
    <recommendedName>
        <fullName evidence="3">Class I SAM-dependent methyltransferase</fullName>
    </recommendedName>
</protein>
<evidence type="ECO:0000313" key="1">
    <source>
        <dbReference type="EMBL" id="GAA0392652.1"/>
    </source>
</evidence>
<gene>
    <name evidence="1" type="ORF">GCM10009093_19050</name>
</gene>
<organism evidence="1 2">
    <name type="scientific">Brevundimonas terrae</name>
    <dbReference type="NCBI Taxonomy" id="363631"/>
    <lineage>
        <taxon>Bacteria</taxon>
        <taxon>Pseudomonadati</taxon>
        <taxon>Pseudomonadota</taxon>
        <taxon>Alphaproteobacteria</taxon>
        <taxon>Caulobacterales</taxon>
        <taxon>Caulobacteraceae</taxon>
        <taxon>Brevundimonas</taxon>
    </lineage>
</organism>